<feature type="domain" description="D-alanyl-D-alanine carboxypeptidase-like core" evidence="2">
    <location>
        <begin position="94"/>
        <end position="188"/>
    </location>
</feature>
<gene>
    <name evidence="3" type="ORF">FJZ00_10025</name>
</gene>
<evidence type="ECO:0000256" key="1">
    <source>
        <dbReference type="SAM" id="MobiDB-lite"/>
    </source>
</evidence>
<dbReference type="Pfam" id="PF02557">
    <property type="entry name" value="VanY"/>
    <property type="match status" value="1"/>
</dbReference>
<comment type="caution">
    <text evidence="3">The sequence shown here is derived from an EMBL/GenBank/DDBJ whole genome shotgun (WGS) entry which is preliminary data.</text>
</comment>
<dbReference type="InterPro" id="IPR003709">
    <property type="entry name" value="VanY-like_core_dom"/>
</dbReference>
<dbReference type="GO" id="GO:0004180">
    <property type="term" value="F:carboxypeptidase activity"/>
    <property type="evidence" value="ECO:0007669"/>
    <property type="project" value="UniProtKB-KW"/>
</dbReference>
<accession>A0A938BLN4</accession>
<dbReference type="Proteomes" id="UP000703893">
    <property type="component" value="Unassembled WGS sequence"/>
</dbReference>
<keyword evidence="3" id="KW-0378">Hydrolase</keyword>
<dbReference type="PANTHER" id="PTHR34385:SF1">
    <property type="entry name" value="PEPTIDOGLYCAN L-ALANYL-D-GLUTAMATE ENDOPEPTIDASE CWLK"/>
    <property type="match status" value="1"/>
</dbReference>
<evidence type="ECO:0000313" key="3">
    <source>
        <dbReference type="EMBL" id="MBM3275481.1"/>
    </source>
</evidence>
<dbReference type="SUPFAM" id="SSF55166">
    <property type="entry name" value="Hedgehog/DD-peptidase"/>
    <property type="match status" value="1"/>
</dbReference>
<sequence length="191" mass="20577">AGRRKRQAGEDKEGRKARGKRQGSESPGSNGHEAGQPAASRDDAAGNEGRTGKSNSEKANPGKAGGTGRSTTKPRRGRNGEIRTVMRNGEPIGAHIADAYDRMAAAARQDGVTLRVNSGYRSHAEQVRLWNANPNPALVARPGTSNHESGSAIDFANVGRAWSWLKRNAQRFGFRNYPVEAWHYDYVGGKA</sequence>
<dbReference type="PANTHER" id="PTHR34385">
    <property type="entry name" value="D-ALANYL-D-ALANINE CARBOXYPEPTIDASE"/>
    <property type="match status" value="1"/>
</dbReference>
<feature type="non-terminal residue" evidence="3">
    <location>
        <position position="1"/>
    </location>
</feature>
<dbReference type="EMBL" id="VGJX01000592">
    <property type="protein sequence ID" value="MBM3275481.1"/>
    <property type="molecule type" value="Genomic_DNA"/>
</dbReference>
<reference evidence="3 4" key="1">
    <citation type="submission" date="2019-03" db="EMBL/GenBank/DDBJ databases">
        <title>Lake Tanganyika Metagenome-Assembled Genomes (MAGs).</title>
        <authorList>
            <person name="Tran P."/>
        </authorList>
    </citation>
    <scope>NUCLEOTIDE SEQUENCE [LARGE SCALE GENOMIC DNA]</scope>
    <source>
        <strain evidence="3">K_DeepCast_65m_m2_236</strain>
    </source>
</reference>
<dbReference type="GO" id="GO:0006508">
    <property type="term" value="P:proteolysis"/>
    <property type="evidence" value="ECO:0007669"/>
    <property type="project" value="InterPro"/>
</dbReference>
<dbReference type="AlphaFoldDB" id="A0A938BLN4"/>
<proteinExistence type="predicted"/>
<protein>
    <submittedName>
        <fullName evidence="3">D-alanyl-D-alanine carboxypeptidase family protein</fullName>
    </submittedName>
</protein>
<keyword evidence="3" id="KW-0121">Carboxypeptidase</keyword>
<keyword evidence="3" id="KW-0645">Protease</keyword>
<dbReference type="InterPro" id="IPR052179">
    <property type="entry name" value="DD-CPase-like"/>
</dbReference>
<evidence type="ECO:0000259" key="2">
    <source>
        <dbReference type="Pfam" id="PF02557"/>
    </source>
</evidence>
<feature type="region of interest" description="Disordered" evidence="1">
    <location>
        <begin position="1"/>
        <end position="89"/>
    </location>
</feature>
<dbReference type="Gene3D" id="3.30.1380.10">
    <property type="match status" value="1"/>
</dbReference>
<dbReference type="InterPro" id="IPR009045">
    <property type="entry name" value="Zn_M74/Hedgehog-like"/>
</dbReference>
<feature type="compositionally biased region" description="Basic and acidic residues" evidence="1">
    <location>
        <begin position="7"/>
        <end position="16"/>
    </location>
</feature>
<organism evidence="3 4">
    <name type="scientific">Candidatus Tanganyikabacteria bacterium</name>
    <dbReference type="NCBI Taxonomy" id="2961651"/>
    <lineage>
        <taxon>Bacteria</taxon>
        <taxon>Bacillati</taxon>
        <taxon>Candidatus Sericytochromatia</taxon>
        <taxon>Candidatus Tanganyikabacteria</taxon>
    </lineage>
</organism>
<name>A0A938BLN4_9BACT</name>
<evidence type="ECO:0000313" key="4">
    <source>
        <dbReference type="Proteomes" id="UP000703893"/>
    </source>
</evidence>